<dbReference type="PANTHER" id="PTHR37166">
    <property type="entry name" value="PROTEIN FLAG"/>
    <property type="match status" value="1"/>
</dbReference>
<dbReference type="Pfam" id="PF03646">
    <property type="entry name" value="FlaG"/>
    <property type="match status" value="1"/>
</dbReference>
<dbReference type="InterPro" id="IPR035924">
    <property type="entry name" value="FlaG-like_sf"/>
</dbReference>
<keyword evidence="3" id="KW-1185">Reference proteome</keyword>
<dbReference type="SUPFAM" id="SSF160214">
    <property type="entry name" value="FlaG-like"/>
    <property type="match status" value="1"/>
</dbReference>
<dbReference type="EMBL" id="BSDE01000003">
    <property type="protein sequence ID" value="GLH73182.1"/>
    <property type="molecule type" value="Genomic_DNA"/>
</dbReference>
<evidence type="ECO:0000313" key="3">
    <source>
        <dbReference type="Proteomes" id="UP001165069"/>
    </source>
</evidence>
<reference evidence="2 3" key="1">
    <citation type="journal article" date="2023" name="Antonie Van Leeuwenhoek">
        <title>Mesoterricola silvestris gen. nov., sp. nov., Mesoterricola sediminis sp. nov., Geothrix oryzae sp. nov., Geothrix edaphica sp. nov., Geothrix rubra sp. nov., and Geothrix limicola sp. nov., six novel members of Acidobacteriota isolated from soils.</title>
        <authorList>
            <person name="Itoh H."/>
            <person name="Sugisawa Y."/>
            <person name="Mise K."/>
            <person name="Xu Z."/>
            <person name="Kuniyasu M."/>
            <person name="Ushijima N."/>
            <person name="Kawano K."/>
            <person name="Kobayashi E."/>
            <person name="Shiratori Y."/>
            <person name="Masuda Y."/>
            <person name="Senoo K."/>
        </authorList>
    </citation>
    <scope>NUCLEOTIDE SEQUENCE [LARGE SCALE GENOMIC DNA]</scope>
    <source>
        <strain evidence="2 3">Red804</strain>
    </source>
</reference>
<name>A0ABQ5QEV6_9BACT</name>
<evidence type="ECO:0000313" key="2">
    <source>
        <dbReference type="EMBL" id="GLH73182.1"/>
    </source>
</evidence>
<dbReference type="Gene3D" id="3.30.160.170">
    <property type="entry name" value="FlaG-like"/>
    <property type="match status" value="1"/>
</dbReference>
<sequence length="130" mass="13464">MADQVNLTGSLASSLPLTLAAAPSRPAPEKQPSAPASDIQPQKTDTPASEGATTPEKAVVQINSHLQQAATDLKIQVDKGTGRTVFKVVDEHTGAVVLQVPSEEVLAMARNLRALDSKMGASGVLVDKQG</sequence>
<comment type="caution">
    <text evidence="2">The sequence shown here is derived from an EMBL/GenBank/DDBJ whole genome shotgun (WGS) entry which is preliminary data.</text>
</comment>
<dbReference type="PANTHER" id="PTHR37166:SF1">
    <property type="entry name" value="PROTEIN FLAG"/>
    <property type="match status" value="1"/>
</dbReference>
<gene>
    <name evidence="2" type="ORF">GETHLI_16840</name>
</gene>
<accession>A0ABQ5QEV6</accession>
<feature type="region of interest" description="Disordered" evidence="1">
    <location>
        <begin position="1"/>
        <end position="56"/>
    </location>
</feature>
<evidence type="ECO:0000256" key="1">
    <source>
        <dbReference type="SAM" id="MobiDB-lite"/>
    </source>
</evidence>
<proteinExistence type="predicted"/>
<dbReference type="Proteomes" id="UP001165069">
    <property type="component" value="Unassembled WGS sequence"/>
</dbReference>
<organism evidence="2 3">
    <name type="scientific">Geothrix limicola</name>
    <dbReference type="NCBI Taxonomy" id="2927978"/>
    <lineage>
        <taxon>Bacteria</taxon>
        <taxon>Pseudomonadati</taxon>
        <taxon>Acidobacteriota</taxon>
        <taxon>Holophagae</taxon>
        <taxon>Holophagales</taxon>
        <taxon>Holophagaceae</taxon>
        <taxon>Geothrix</taxon>
    </lineage>
</organism>
<feature type="compositionally biased region" description="Low complexity" evidence="1">
    <location>
        <begin position="10"/>
        <end position="24"/>
    </location>
</feature>
<protein>
    <recommendedName>
        <fullName evidence="4">Flagellar protein FlaG</fullName>
    </recommendedName>
</protein>
<evidence type="ECO:0008006" key="4">
    <source>
        <dbReference type="Google" id="ProtNLM"/>
    </source>
</evidence>
<dbReference type="RefSeq" id="WP_285573890.1">
    <property type="nucleotide sequence ID" value="NZ_BSDE01000003.1"/>
</dbReference>
<dbReference type="InterPro" id="IPR005186">
    <property type="entry name" value="FlaG"/>
</dbReference>